<reference evidence="1" key="1">
    <citation type="submission" date="2023-06" db="EMBL/GenBank/DDBJ databases">
        <authorList>
            <person name="Noh H."/>
        </authorList>
    </citation>
    <scope>NUCLEOTIDE SEQUENCE</scope>
    <source>
        <strain evidence="1">DUCC20226</strain>
    </source>
</reference>
<keyword evidence="2" id="KW-1185">Reference proteome</keyword>
<dbReference type="Proteomes" id="UP001265746">
    <property type="component" value="Unassembled WGS sequence"/>
</dbReference>
<name>A0AAD9S5E9_PHOAM</name>
<accession>A0AAD9S5E9</accession>
<evidence type="ECO:0000313" key="1">
    <source>
        <dbReference type="EMBL" id="KAK2598674.1"/>
    </source>
</evidence>
<dbReference type="EMBL" id="JAUJFL010000008">
    <property type="protein sequence ID" value="KAK2598674.1"/>
    <property type="molecule type" value="Genomic_DNA"/>
</dbReference>
<organism evidence="1 2">
    <name type="scientific">Phomopsis amygdali</name>
    <name type="common">Fusicoccum amygdali</name>
    <dbReference type="NCBI Taxonomy" id="1214568"/>
    <lineage>
        <taxon>Eukaryota</taxon>
        <taxon>Fungi</taxon>
        <taxon>Dikarya</taxon>
        <taxon>Ascomycota</taxon>
        <taxon>Pezizomycotina</taxon>
        <taxon>Sordariomycetes</taxon>
        <taxon>Sordariomycetidae</taxon>
        <taxon>Diaporthales</taxon>
        <taxon>Diaporthaceae</taxon>
        <taxon>Diaporthe</taxon>
    </lineage>
</organism>
<evidence type="ECO:0000313" key="2">
    <source>
        <dbReference type="Proteomes" id="UP001265746"/>
    </source>
</evidence>
<dbReference type="AlphaFoldDB" id="A0AAD9S5E9"/>
<proteinExistence type="predicted"/>
<protein>
    <submittedName>
        <fullName evidence="1">Uncharacterized protein</fullName>
    </submittedName>
</protein>
<comment type="caution">
    <text evidence="1">The sequence shown here is derived from an EMBL/GenBank/DDBJ whole genome shotgun (WGS) entry which is preliminary data.</text>
</comment>
<sequence length="302" mass="34071">MGTHTQARMDAARAAKAAKAAKPVDQVAITEQVDDKTPALPGHIVGLNSDSRLAIMKSEPRVKIAYGPVENPLVLIEKANSAMLRHYIPTIVNDFYVTSTEFGNMIILPDKMNRVTERGLKQVIQSMQQEIQKGSYHSQAFTKNPKDDGMYMIRPRYNVVDMIHALNALRAFGLDHDAEFLAQKNGPIMLGLKLRAQQWTGGPKTLERFIETMNNELLDGQDRELLSEARAVWKEWVHVAHIVENFKFTTAIRVVILLPGYIKLVTDRGIKYVVEDMGKEVKQGNFSGRFFLPRTNRIKQAS</sequence>
<gene>
    <name evidence="1" type="ORF">N8I77_012069</name>
</gene>